<keyword evidence="1" id="KW-0732">Signal</keyword>
<keyword evidence="3" id="KW-1185">Reference proteome</keyword>
<dbReference type="PANTHER" id="PTHR36057">
    <property type="match status" value="1"/>
</dbReference>
<dbReference type="Proteomes" id="UP001214043">
    <property type="component" value="Chromosome"/>
</dbReference>
<gene>
    <name evidence="2" type="ORF">PUV54_05610</name>
</gene>
<dbReference type="InterPro" id="IPR036249">
    <property type="entry name" value="Thioredoxin-like_sf"/>
</dbReference>
<feature type="signal peptide" evidence="1">
    <location>
        <begin position="1"/>
        <end position="23"/>
    </location>
</feature>
<dbReference type="Pfam" id="PF06764">
    <property type="entry name" value="DUF1223"/>
    <property type="match status" value="1"/>
</dbReference>
<feature type="chain" id="PRO_5042218293" evidence="1">
    <location>
        <begin position="24"/>
        <end position="250"/>
    </location>
</feature>
<dbReference type="RefSeq" id="WP_274494611.1">
    <property type="nucleotide sequence ID" value="NZ_CP118166.1"/>
</dbReference>
<dbReference type="SUPFAM" id="SSF52833">
    <property type="entry name" value="Thioredoxin-like"/>
    <property type="match status" value="1"/>
</dbReference>
<organism evidence="2 3">
    <name type="scientific">Hyphococcus flavus</name>
    <dbReference type="NCBI Taxonomy" id="1866326"/>
    <lineage>
        <taxon>Bacteria</taxon>
        <taxon>Pseudomonadati</taxon>
        <taxon>Pseudomonadota</taxon>
        <taxon>Alphaproteobacteria</taxon>
        <taxon>Parvularculales</taxon>
        <taxon>Parvularculaceae</taxon>
        <taxon>Hyphococcus</taxon>
    </lineage>
</organism>
<sequence>MTGIGLRFSIAAGFACIAAPAAAQDRPAEKTAPVVVEMFLSQACSSCTPAAKFLTEIADRDDVIALSWHVDYWDTLMTKDGRWADIYSDKAYTIRQKKYNMRLRSRSSIYTPQAIVNGAWETVGSSKEKLQDLIDDVSAQNAPALIDAGWDEDALSFTIGQSERGGNAYLISFMPRVSTAIPRGENAGRVFEEVNVVTNVRPLGVVLRHGGTITAPPPVEGEGCALIVQEAKQQKITAAAYCPSTNTTIN</sequence>
<accession>A0AAE9ZH34</accession>
<dbReference type="KEGG" id="hfl:PUV54_05610"/>
<dbReference type="InterPro" id="IPR010634">
    <property type="entry name" value="DUF1223"/>
</dbReference>
<dbReference type="EMBL" id="CP118166">
    <property type="protein sequence ID" value="WDI32672.1"/>
    <property type="molecule type" value="Genomic_DNA"/>
</dbReference>
<evidence type="ECO:0000256" key="1">
    <source>
        <dbReference type="SAM" id="SignalP"/>
    </source>
</evidence>
<reference evidence="2" key="1">
    <citation type="submission" date="2023-02" db="EMBL/GenBank/DDBJ databases">
        <title>Genome sequence of Hyphococcus flavus.</title>
        <authorList>
            <person name="Rong J.-C."/>
            <person name="Zhao Q."/>
            <person name="Yi M."/>
            <person name="Wu J.-Y."/>
        </authorList>
    </citation>
    <scope>NUCLEOTIDE SEQUENCE</scope>
    <source>
        <strain evidence="2">MCCC 1K03223</strain>
    </source>
</reference>
<dbReference type="PANTHER" id="PTHR36057:SF1">
    <property type="entry name" value="LIPOPROTEIN LIPID ATTACHMENT SITE-LIKE PROTEIN, PUTATIVE (DUF1223)-RELATED"/>
    <property type="match status" value="1"/>
</dbReference>
<proteinExistence type="predicted"/>
<name>A0AAE9ZH34_9PROT</name>
<evidence type="ECO:0000313" key="3">
    <source>
        <dbReference type="Proteomes" id="UP001214043"/>
    </source>
</evidence>
<dbReference type="AlphaFoldDB" id="A0AAE9ZH34"/>
<evidence type="ECO:0000313" key="2">
    <source>
        <dbReference type="EMBL" id="WDI32672.1"/>
    </source>
</evidence>
<protein>
    <submittedName>
        <fullName evidence="2">DUF1223 domain-containing protein</fullName>
    </submittedName>
</protein>